<feature type="compositionally biased region" description="Pro residues" evidence="1">
    <location>
        <begin position="54"/>
        <end position="84"/>
    </location>
</feature>
<evidence type="ECO:0000256" key="2">
    <source>
        <dbReference type="SAM" id="SignalP"/>
    </source>
</evidence>
<proteinExistence type="predicted"/>
<feature type="region of interest" description="Disordered" evidence="1">
    <location>
        <begin position="54"/>
        <end position="85"/>
    </location>
</feature>
<name>A0ABR2FVC1_9ROSI</name>
<reference evidence="3 4" key="1">
    <citation type="journal article" date="2024" name="G3 (Bethesda)">
        <title>Genome assembly of Hibiscus sabdariffa L. provides insights into metabolisms of medicinal natural products.</title>
        <authorList>
            <person name="Kim T."/>
        </authorList>
    </citation>
    <scope>NUCLEOTIDE SEQUENCE [LARGE SCALE GENOMIC DNA]</scope>
    <source>
        <strain evidence="3">TK-2024</strain>
        <tissue evidence="3">Old leaves</tissue>
    </source>
</reference>
<keyword evidence="2" id="KW-0732">Signal</keyword>
<feature type="chain" id="PRO_5045600554" description="Leucine-rich repeat extensin-like protein 3" evidence="2">
    <location>
        <begin position="25"/>
        <end position="159"/>
    </location>
</feature>
<accession>A0ABR2FVC1</accession>
<protein>
    <recommendedName>
        <fullName evidence="5">Leucine-rich repeat extensin-like protein 3</fullName>
    </recommendedName>
</protein>
<organism evidence="3 4">
    <name type="scientific">Hibiscus sabdariffa</name>
    <name type="common">roselle</name>
    <dbReference type="NCBI Taxonomy" id="183260"/>
    <lineage>
        <taxon>Eukaryota</taxon>
        <taxon>Viridiplantae</taxon>
        <taxon>Streptophyta</taxon>
        <taxon>Embryophyta</taxon>
        <taxon>Tracheophyta</taxon>
        <taxon>Spermatophyta</taxon>
        <taxon>Magnoliopsida</taxon>
        <taxon>eudicotyledons</taxon>
        <taxon>Gunneridae</taxon>
        <taxon>Pentapetalae</taxon>
        <taxon>rosids</taxon>
        <taxon>malvids</taxon>
        <taxon>Malvales</taxon>
        <taxon>Malvaceae</taxon>
        <taxon>Malvoideae</taxon>
        <taxon>Hibiscus</taxon>
    </lineage>
</organism>
<dbReference type="EMBL" id="JBBPBM010000004">
    <property type="protein sequence ID" value="KAK8588210.1"/>
    <property type="molecule type" value="Genomic_DNA"/>
</dbReference>
<evidence type="ECO:0000313" key="3">
    <source>
        <dbReference type="EMBL" id="KAK8588210.1"/>
    </source>
</evidence>
<dbReference type="PRINTS" id="PR01217">
    <property type="entry name" value="PRICHEXTENSN"/>
</dbReference>
<evidence type="ECO:0000256" key="1">
    <source>
        <dbReference type="SAM" id="MobiDB-lite"/>
    </source>
</evidence>
<evidence type="ECO:0000313" key="4">
    <source>
        <dbReference type="Proteomes" id="UP001472677"/>
    </source>
</evidence>
<sequence>MALFYRMQMLLAAYALLLTSFTLATSRTTTTSSKEEIKCDTCIPVSYPSPPPPPPLVIECPPPPPPPPSPPPPPKPSPPPPKPTCPSCAPPCYACQNPTTPLTPAQPVTGGGVYSPPNQVVPYFQYGYQYPPPSAASTAHMGLKLFVSVLLLTLSATLS</sequence>
<feature type="signal peptide" evidence="2">
    <location>
        <begin position="1"/>
        <end position="24"/>
    </location>
</feature>
<dbReference type="Proteomes" id="UP001472677">
    <property type="component" value="Unassembled WGS sequence"/>
</dbReference>
<keyword evidence="4" id="KW-1185">Reference proteome</keyword>
<gene>
    <name evidence="3" type="ORF">V6N12_022666</name>
</gene>
<comment type="caution">
    <text evidence="3">The sequence shown here is derived from an EMBL/GenBank/DDBJ whole genome shotgun (WGS) entry which is preliminary data.</text>
</comment>
<evidence type="ECO:0008006" key="5">
    <source>
        <dbReference type="Google" id="ProtNLM"/>
    </source>
</evidence>